<dbReference type="InterPro" id="IPR015943">
    <property type="entry name" value="WD40/YVTN_repeat-like_dom_sf"/>
</dbReference>
<evidence type="ECO:0000313" key="9">
    <source>
        <dbReference type="EMBL" id="TQE96519.1"/>
    </source>
</evidence>
<dbReference type="SUPFAM" id="SSF82171">
    <property type="entry name" value="DPP6 N-terminal domain-like"/>
    <property type="match status" value="1"/>
</dbReference>
<evidence type="ECO:0000256" key="2">
    <source>
        <dbReference type="ARBA" id="ARBA00008524"/>
    </source>
</evidence>
<keyword evidence="4" id="KW-0645">Protease</keyword>
<comment type="subcellular location">
    <subcellularLocation>
        <location evidence="1">Cytoplasm</location>
    </subcellularLocation>
</comment>
<keyword evidence="6" id="KW-0720">Serine protease</keyword>
<protein>
    <submittedName>
        <fullName evidence="9">Peptidase</fullName>
    </submittedName>
</protein>
<dbReference type="RefSeq" id="WP_141609261.1">
    <property type="nucleotide sequence ID" value="NZ_VIGC02000007.1"/>
</dbReference>
<dbReference type="InterPro" id="IPR012393">
    <property type="entry name" value="Tricorn_protease"/>
</dbReference>
<dbReference type="GO" id="GO:0005737">
    <property type="term" value="C:cytoplasm"/>
    <property type="evidence" value="ECO:0007669"/>
    <property type="project" value="UniProtKB-SubCell"/>
</dbReference>
<evidence type="ECO:0000259" key="8">
    <source>
        <dbReference type="SMART" id="SM00245"/>
    </source>
</evidence>
<dbReference type="GO" id="GO:0008236">
    <property type="term" value="F:serine-type peptidase activity"/>
    <property type="evidence" value="ECO:0007669"/>
    <property type="project" value="UniProtKB-KW"/>
</dbReference>
<evidence type="ECO:0000256" key="7">
    <source>
        <dbReference type="SAM" id="MobiDB-lite"/>
    </source>
</evidence>
<feature type="region of interest" description="Disordered" evidence="7">
    <location>
        <begin position="538"/>
        <end position="635"/>
    </location>
</feature>
<dbReference type="Pfam" id="PF26549">
    <property type="entry name" value="Tricorn_N"/>
    <property type="match status" value="1"/>
</dbReference>
<evidence type="ECO:0000256" key="5">
    <source>
        <dbReference type="ARBA" id="ARBA00022801"/>
    </source>
</evidence>
<evidence type="ECO:0000256" key="3">
    <source>
        <dbReference type="ARBA" id="ARBA00022490"/>
    </source>
</evidence>
<feature type="domain" description="Tail specific protease" evidence="8">
    <location>
        <begin position="944"/>
        <end position="1134"/>
    </location>
</feature>
<dbReference type="Gene3D" id="3.30.750.44">
    <property type="match status" value="1"/>
</dbReference>
<sequence>MTTSGYYRFPTIHQEDIVFVSEDDLWHVPASGGTARRLTSNLGEVSYPMLSPDGQLLAFVGREEGAPEVYVMPAPGGPARRLTYLSSNCRVVGWMPDGERIIFTSNYGQVVPAEMALFTIRADCPNGAVEPLPYGAARSIAFGPAGQVVIGRNTGDPARWKRYRGGTAGHLWIDRKGDGHFERFLPELQGNIASPMWLEATGESRIFFVSDHEGIGNLYSCRPDGSDLHRHTDHEAYYVRNPSSDGRRIVYHVGADLYVYDPVADREHQVDVAYHSPRVQRNRKFVDAGRYMDCARLHPSGKAIAMTTRGKIFTFANHEGPVIQHGKRDGVRYRQPDWLNDGRHLVVVSDEPGEETLEIYDITGTGEPRRLEGLDLGRVVELKVSPTDDKLALTNHRHELILVDLEQGSATVVDRSPYWNIAGFDWSPDGRWLAYGFGATMRTTEIRLYRLPEPAETAGEGDGGSAEDPSEASQGQIYTVTRPVLHDVQPAFDPDGKYLYFLSYREFNPVYDGLHFDLGFPWGMRPYLVTLQADLPNPFVPQPDWDEADEEEDEEAEEEGEELEEEDEGEEETPEEEDEEPEEDDQDDEADDSEDEAYQAGGRRATGAASPPPADPAPRNGQPGNGGQRKKVKPIRIDVEGIERRVLAFPVPDSRYGQIAGLPNKALFTVLPIHGQLDDDTGWDDEEEEAGTLRAYDFKEYKTETLAENVSSFQISRNHKKVLYTSGRRLRVIAAGQKAPTQSGPPRRTGWIDLRRVKVSVDPQREWEQMLREAWRLQRDHFWTEDMSQVDWQTVYHRYYALIERVSTRGEFSDLMWEMQGELGTSHAYEFGGDYRPRPYYGQGFLGAHFSWAPEAGGYRIDEIILGDPWDPKANSPLAAPGVDVQVGDVLLAINGQPLGPEVSPSQLLVNQAGNEVLLTLAPRPQDGAGGSNGEGPEASRPGNRLVIVRALESEVSARYRRWVEQNRRYVHEATDGRAGYVHIPDMSPRGYAEFHRGFLAEIERDGLIVDVRYNGGGHVSQLILEKLARRRIGYDLSRWGGLIPYPTESVAGPLVALTNEHAGSDGDIFCHSFKLLKLGPLVGKRTWGGVIGIEPKHPLVDGTITTQPEYSFWFADVGWQLENYGTEPDIEVDITPQDYREGRDPQLEQAVAEILRLLAETPILKPELDQRPSRALPKLPPRT</sequence>
<dbReference type="Pfam" id="PF26550">
    <property type="entry name" value="Tricorn_2nd"/>
    <property type="match status" value="2"/>
</dbReference>
<feature type="compositionally biased region" description="Acidic residues" evidence="7">
    <location>
        <begin position="544"/>
        <end position="597"/>
    </location>
</feature>
<keyword evidence="5" id="KW-0378">Hydrolase</keyword>
<accession>A0A540VIC8</accession>
<dbReference type="Gene3D" id="2.130.10.10">
    <property type="entry name" value="YVTN repeat-like/Quinoprotein amine dehydrogenase"/>
    <property type="match status" value="2"/>
</dbReference>
<dbReference type="SUPFAM" id="SSF52096">
    <property type="entry name" value="ClpP/crotonase"/>
    <property type="match status" value="1"/>
</dbReference>
<dbReference type="InterPro" id="IPR029045">
    <property type="entry name" value="ClpP/crotonase-like_dom_sf"/>
</dbReference>
<evidence type="ECO:0000256" key="4">
    <source>
        <dbReference type="ARBA" id="ARBA00022670"/>
    </source>
</evidence>
<dbReference type="CDD" id="cd10828">
    <property type="entry name" value="cpPDZ_Tricorn-protease"/>
    <property type="match status" value="1"/>
</dbReference>
<dbReference type="SUPFAM" id="SSF69304">
    <property type="entry name" value="Tricorn protease N-terminal domain"/>
    <property type="match status" value="1"/>
</dbReference>
<organism evidence="9 10">
    <name type="scientific">Litorilinea aerophila</name>
    <dbReference type="NCBI Taxonomy" id="1204385"/>
    <lineage>
        <taxon>Bacteria</taxon>
        <taxon>Bacillati</taxon>
        <taxon>Chloroflexota</taxon>
        <taxon>Caldilineae</taxon>
        <taxon>Caldilineales</taxon>
        <taxon>Caldilineaceae</taxon>
        <taxon>Litorilinea</taxon>
    </lineage>
</organism>
<dbReference type="AlphaFoldDB" id="A0A540VIC8"/>
<dbReference type="SUPFAM" id="SSF50156">
    <property type="entry name" value="PDZ domain-like"/>
    <property type="match status" value="1"/>
</dbReference>
<proteinExistence type="inferred from homology"/>
<dbReference type="InterPro" id="IPR029414">
    <property type="entry name" value="Tricorn_PDZ"/>
</dbReference>
<dbReference type="Pfam" id="PF14684">
    <property type="entry name" value="Tricorn_C1"/>
    <property type="match status" value="1"/>
</dbReference>
<name>A0A540VIC8_9CHLR</name>
<keyword evidence="10" id="KW-1185">Reference proteome</keyword>
<dbReference type="EMBL" id="VIGC01000007">
    <property type="protein sequence ID" value="TQE96519.1"/>
    <property type="molecule type" value="Genomic_DNA"/>
</dbReference>
<dbReference type="PANTHER" id="PTHR43253:SF1">
    <property type="entry name" value="TRICORN PROTEASE HOMOLOG 2-RELATED"/>
    <property type="match status" value="1"/>
</dbReference>
<comment type="similarity">
    <text evidence="2">Belongs to the peptidase S41B family.</text>
</comment>
<dbReference type="PANTHER" id="PTHR43253">
    <property type="entry name" value="TRICORN PROTEASE HOMOLOG 2-RELATED"/>
    <property type="match status" value="1"/>
</dbReference>
<dbReference type="Gene3D" id="2.30.42.10">
    <property type="match status" value="1"/>
</dbReference>
<evidence type="ECO:0000313" key="10">
    <source>
        <dbReference type="Proteomes" id="UP000317371"/>
    </source>
</evidence>
<dbReference type="Proteomes" id="UP000317371">
    <property type="component" value="Unassembled WGS sequence"/>
</dbReference>
<dbReference type="Pfam" id="PF14685">
    <property type="entry name" value="PDZ_Tricorn"/>
    <property type="match status" value="1"/>
</dbReference>
<dbReference type="CDD" id="cd07562">
    <property type="entry name" value="Peptidase_S41_TRI"/>
    <property type="match status" value="1"/>
</dbReference>
<dbReference type="InterPro" id="IPR028204">
    <property type="entry name" value="Tricorn_C1"/>
</dbReference>
<dbReference type="InParanoid" id="A0A540VIC8"/>
<dbReference type="Gene3D" id="3.90.226.10">
    <property type="entry name" value="2-enoyl-CoA Hydratase, Chain A, domain 1"/>
    <property type="match status" value="1"/>
</dbReference>
<dbReference type="OrthoDB" id="9812068at2"/>
<evidence type="ECO:0000256" key="6">
    <source>
        <dbReference type="ARBA" id="ARBA00022825"/>
    </source>
</evidence>
<comment type="caution">
    <text evidence="9">The sequence shown here is derived from an EMBL/GenBank/DDBJ whole genome shotgun (WGS) entry which is preliminary data.</text>
</comment>
<reference evidence="9 10" key="1">
    <citation type="submission" date="2019-06" db="EMBL/GenBank/DDBJ databases">
        <title>Genome sequence of Litorilinea aerophila BAA-2444.</title>
        <authorList>
            <person name="Maclea K.S."/>
            <person name="Maurais E.G."/>
            <person name="Iannazzi L.C."/>
        </authorList>
    </citation>
    <scope>NUCLEOTIDE SEQUENCE [LARGE SCALE GENOMIC DNA]</scope>
    <source>
        <strain evidence="9 10">ATCC BAA-2444</strain>
    </source>
</reference>
<keyword evidence="3" id="KW-0963">Cytoplasm</keyword>
<feature type="region of interest" description="Disordered" evidence="7">
    <location>
        <begin position="922"/>
        <end position="942"/>
    </location>
</feature>
<evidence type="ECO:0000256" key="1">
    <source>
        <dbReference type="ARBA" id="ARBA00004496"/>
    </source>
</evidence>
<dbReference type="InterPro" id="IPR036034">
    <property type="entry name" value="PDZ_sf"/>
</dbReference>
<dbReference type="InterPro" id="IPR005151">
    <property type="entry name" value="Tail-specific_protease"/>
</dbReference>
<gene>
    <name evidence="9" type="ORF">FKZ61_06395</name>
</gene>
<dbReference type="Gene3D" id="2.120.10.60">
    <property type="entry name" value="Tricorn protease N-terminal domain"/>
    <property type="match status" value="1"/>
</dbReference>
<dbReference type="GO" id="GO:0006508">
    <property type="term" value="P:proteolysis"/>
    <property type="evidence" value="ECO:0007669"/>
    <property type="project" value="UniProtKB-KW"/>
</dbReference>
<dbReference type="SMART" id="SM00245">
    <property type="entry name" value="TSPc"/>
    <property type="match status" value="1"/>
</dbReference>
<dbReference type="Pfam" id="PF03572">
    <property type="entry name" value="Peptidase_S41"/>
    <property type="match status" value="1"/>
</dbReference>